<proteinExistence type="predicted"/>
<dbReference type="InterPro" id="IPR011006">
    <property type="entry name" value="CheY-like_superfamily"/>
</dbReference>
<dbReference type="GO" id="GO:0000160">
    <property type="term" value="P:phosphorelay signal transduction system"/>
    <property type="evidence" value="ECO:0007669"/>
    <property type="project" value="InterPro"/>
</dbReference>
<accession>A0A9D4XW33</accession>
<comment type="caution">
    <text evidence="1">Lacks conserved residue(s) required for the propagation of feature annotation.</text>
</comment>
<protein>
    <recommendedName>
        <fullName evidence="3">Response regulatory domain-containing protein</fullName>
    </recommendedName>
</protein>
<dbReference type="Proteomes" id="UP001058974">
    <property type="component" value="Chromosome 3"/>
</dbReference>
<evidence type="ECO:0000256" key="1">
    <source>
        <dbReference type="PROSITE-ProRule" id="PRU00169"/>
    </source>
</evidence>
<dbReference type="Pfam" id="PF00072">
    <property type="entry name" value="Response_reg"/>
    <property type="match status" value="1"/>
</dbReference>
<dbReference type="AlphaFoldDB" id="A0A9D4XW33"/>
<gene>
    <name evidence="4" type="ORF">KIW84_031892</name>
</gene>
<evidence type="ECO:0000259" key="3">
    <source>
        <dbReference type="PROSITE" id="PS50110"/>
    </source>
</evidence>
<sequence length="373" mass="40482">MSNEFGSKKKFISINCSEKRQDLLNTIDSMLITVLLIGIKNANSVQGVVGIERRVLYRENAAGMYSSLAYSVGQARKLLLIGFMSSSQAIQDKNCEGEEERNQTLNLTLSKIQVVCRKMEKEMKKRSKVKTFTDFDADRQAGPPIVRALVVDNDEHIRKIHEDILKTLGVETCSVETGQEALEIISYDRIYDLILIRRILPVMDGLKVTEMLRNMEYPTTIIGVTHPLTELEKEEFYSAGVDGCIDYEIPLRAKTVETLVANINPPRPWKKRVEYNAVYNTFFRPDSKFRRGQLYHSSSGRGSGSSSGRGSGSSSGRGLGSSSGRGSGSSSGRGLGSSSGRGSGSSSGRGLGSSSGRGSGSSAGRGSGSSSCK</sequence>
<feature type="region of interest" description="Disordered" evidence="2">
    <location>
        <begin position="293"/>
        <end position="373"/>
    </location>
</feature>
<evidence type="ECO:0000313" key="5">
    <source>
        <dbReference type="Proteomes" id="UP001058974"/>
    </source>
</evidence>
<dbReference type="InterPro" id="IPR052048">
    <property type="entry name" value="ST_Response_Regulator"/>
</dbReference>
<keyword evidence="5" id="KW-1185">Reference proteome</keyword>
<reference evidence="4 5" key="1">
    <citation type="journal article" date="2022" name="Nat. Genet.">
        <title>Improved pea reference genome and pan-genome highlight genomic features and evolutionary characteristics.</title>
        <authorList>
            <person name="Yang T."/>
            <person name="Liu R."/>
            <person name="Luo Y."/>
            <person name="Hu S."/>
            <person name="Wang D."/>
            <person name="Wang C."/>
            <person name="Pandey M.K."/>
            <person name="Ge S."/>
            <person name="Xu Q."/>
            <person name="Li N."/>
            <person name="Li G."/>
            <person name="Huang Y."/>
            <person name="Saxena R.K."/>
            <person name="Ji Y."/>
            <person name="Li M."/>
            <person name="Yan X."/>
            <person name="He Y."/>
            <person name="Liu Y."/>
            <person name="Wang X."/>
            <person name="Xiang C."/>
            <person name="Varshney R.K."/>
            <person name="Ding H."/>
            <person name="Gao S."/>
            <person name="Zong X."/>
        </authorList>
    </citation>
    <scope>NUCLEOTIDE SEQUENCE [LARGE SCALE GENOMIC DNA]</scope>
    <source>
        <strain evidence="4 5">cv. Zhongwan 6</strain>
    </source>
</reference>
<evidence type="ECO:0000256" key="2">
    <source>
        <dbReference type="SAM" id="MobiDB-lite"/>
    </source>
</evidence>
<dbReference type="SMART" id="SM00448">
    <property type="entry name" value="REC"/>
    <property type="match status" value="1"/>
</dbReference>
<dbReference type="EMBL" id="JAMSHJ010000003">
    <property type="protein sequence ID" value="KAI5426235.1"/>
    <property type="molecule type" value="Genomic_DNA"/>
</dbReference>
<dbReference type="SUPFAM" id="SSF52172">
    <property type="entry name" value="CheY-like"/>
    <property type="match status" value="1"/>
</dbReference>
<dbReference type="PANTHER" id="PTHR43228:SF12">
    <property type="entry name" value="TWO-COMPONENT RESPONSE REGULATOR 24"/>
    <property type="match status" value="1"/>
</dbReference>
<comment type="caution">
    <text evidence="4">The sequence shown here is derived from an EMBL/GenBank/DDBJ whole genome shotgun (WGS) entry which is preliminary data.</text>
</comment>
<organism evidence="4 5">
    <name type="scientific">Pisum sativum</name>
    <name type="common">Garden pea</name>
    <name type="synonym">Lathyrus oleraceus</name>
    <dbReference type="NCBI Taxonomy" id="3888"/>
    <lineage>
        <taxon>Eukaryota</taxon>
        <taxon>Viridiplantae</taxon>
        <taxon>Streptophyta</taxon>
        <taxon>Embryophyta</taxon>
        <taxon>Tracheophyta</taxon>
        <taxon>Spermatophyta</taxon>
        <taxon>Magnoliopsida</taxon>
        <taxon>eudicotyledons</taxon>
        <taxon>Gunneridae</taxon>
        <taxon>Pentapetalae</taxon>
        <taxon>rosids</taxon>
        <taxon>fabids</taxon>
        <taxon>Fabales</taxon>
        <taxon>Fabaceae</taxon>
        <taxon>Papilionoideae</taxon>
        <taxon>50 kb inversion clade</taxon>
        <taxon>NPAAA clade</taxon>
        <taxon>Hologalegina</taxon>
        <taxon>IRL clade</taxon>
        <taxon>Fabeae</taxon>
        <taxon>Lathyrus</taxon>
    </lineage>
</organism>
<dbReference type="Gene3D" id="3.40.50.2300">
    <property type="match status" value="1"/>
</dbReference>
<name>A0A9D4XW33_PEA</name>
<evidence type="ECO:0000313" key="4">
    <source>
        <dbReference type="EMBL" id="KAI5426235.1"/>
    </source>
</evidence>
<dbReference type="CDD" id="cd17546">
    <property type="entry name" value="REC_hyHK_CKI1_RcsC-like"/>
    <property type="match status" value="1"/>
</dbReference>
<dbReference type="Gramene" id="Psat03G0189200-T1">
    <property type="protein sequence ID" value="KAI5426235.1"/>
    <property type="gene ID" value="KIW84_031892"/>
</dbReference>
<feature type="domain" description="Response regulatory" evidence="3">
    <location>
        <begin position="147"/>
        <end position="262"/>
    </location>
</feature>
<dbReference type="PROSITE" id="PS50110">
    <property type="entry name" value="RESPONSE_REGULATORY"/>
    <property type="match status" value="1"/>
</dbReference>
<dbReference type="InterPro" id="IPR001789">
    <property type="entry name" value="Sig_transdc_resp-reg_receiver"/>
</dbReference>
<feature type="compositionally biased region" description="Gly residues" evidence="2">
    <location>
        <begin position="301"/>
        <end position="367"/>
    </location>
</feature>
<dbReference type="PANTHER" id="PTHR43228">
    <property type="entry name" value="TWO-COMPONENT RESPONSE REGULATOR"/>
    <property type="match status" value="1"/>
</dbReference>